<dbReference type="Pfam" id="PF00072">
    <property type="entry name" value="Response_reg"/>
    <property type="match status" value="1"/>
</dbReference>
<organism evidence="7 8">
    <name type="scientific">Robinsoniella peoriensis</name>
    <dbReference type="NCBI Taxonomy" id="180332"/>
    <lineage>
        <taxon>Bacteria</taxon>
        <taxon>Bacillati</taxon>
        <taxon>Bacillota</taxon>
        <taxon>Clostridia</taxon>
        <taxon>Lachnospirales</taxon>
        <taxon>Lachnospiraceae</taxon>
        <taxon>Robinsoniella</taxon>
    </lineage>
</organism>
<comment type="caution">
    <text evidence="7">The sequence shown here is derived from an EMBL/GenBank/DDBJ whole genome shotgun (WGS) entry which is preliminary data.</text>
</comment>
<dbReference type="AlphaFoldDB" id="A0A4U8Q2D6"/>
<evidence type="ECO:0000256" key="3">
    <source>
        <dbReference type="PROSITE-ProRule" id="PRU00169"/>
    </source>
</evidence>
<dbReference type="CDD" id="cd00077">
    <property type="entry name" value="HDc"/>
    <property type="match status" value="1"/>
</dbReference>
<feature type="domain" description="HD" evidence="5">
    <location>
        <begin position="332"/>
        <end position="454"/>
    </location>
</feature>
<evidence type="ECO:0000313" key="7">
    <source>
        <dbReference type="EMBL" id="TLC98052.1"/>
    </source>
</evidence>
<dbReference type="InterPro" id="IPR006675">
    <property type="entry name" value="HDIG_dom"/>
</dbReference>
<dbReference type="InterPro" id="IPR021800">
    <property type="entry name" value="DUF3369"/>
</dbReference>
<evidence type="ECO:0000313" key="8">
    <source>
        <dbReference type="Proteomes" id="UP000306509"/>
    </source>
</evidence>
<dbReference type="Gene3D" id="1.10.3210.10">
    <property type="entry name" value="Hypothetical protein af1432"/>
    <property type="match status" value="1"/>
</dbReference>
<keyword evidence="8" id="KW-1185">Reference proteome</keyword>
<feature type="modified residue" description="4-aspartylphosphate" evidence="3">
    <location>
        <position position="63"/>
    </location>
</feature>
<dbReference type="OrthoDB" id="9804747at2"/>
<dbReference type="GO" id="GO:0016787">
    <property type="term" value="F:hydrolase activity"/>
    <property type="evidence" value="ECO:0007669"/>
    <property type="project" value="UniProtKB-KW"/>
</dbReference>
<evidence type="ECO:0000259" key="4">
    <source>
        <dbReference type="PROSITE" id="PS50110"/>
    </source>
</evidence>
<keyword evidence="7" id="KW-0378">Hydrolase</keyword>
<gene>
    <name evidence="7" type="primary">rpfG_8</name>
    <name evidence="7" type="ORF">DSM106044_05113</name>
</gene>
<dbReference type="InterPro" id="IPR003607">
    <property type="entry name" value="HD/PDEase_dom"/>
</dbReference>
<dbReference type="GO" id="GO:0000160">
    <property type="term" value="P:phosphorelay signal transduction system"/>
    <property type="evidence" value="ECO:0007669"/>
    <property type="project" value="InterPro"/>
</dbReference>
<dbReference type="PROSITE" id="PS51831">
    <property type="entry name" value="HD"/>
    <property type="match status" value="1"/>
</dbReference>
<dbReference type="SUPFAM" id="SSF109604">
    <property type="entry name" value="HD-domain/PDEase-like"/>
    <property type="match status" value="1"/>
</dbReference>
<evidence type="ECO:0000256" key="1">
    <source>
        <dbReference type="ARBA" id="ARBA00018672"/>
    </source>
</evidence>
<dbReference type="SMART" id="SM00471">
    <property type="entry name" value="HDc"/>
    <property type="match status" value="1"/>
</dbReference>
<dbReference type="NCBIfam" id="TIGR00277">
    <property type="entry name" value="HDIG"/>
    <property type="match status" value="1"/>
</dbReference>
<feature type="domain" description="Response regulatory" evidence="4">
    <location>
        <begin position="14"/>
        <end position="129"/>
    </location>
</feature>
<dbReference type="PANTHER" id="PTHR45228:SF4">
    <property type="entry name" value="LIPOPROTEIN"/>
    <property type="match status" value="1"/>
</dbReference>
<dbReference type="Proteomes" id="UP000306509">
    <property type="component" value="Unassembled WGS sequence"/>
</dbReference>
<protein>
    <recommendedName>
        <fullName evidence="1">Stage 0 sporulation protein A homolog</fullName>
    </recommendedName>
</protein>
<dbReference type="Pfam" id="PF11849">
    <property type="entry name" value="DUF3369"/>
    <property type="match status" value="1"/>
</dbReference>
<dbReference type="PROSITE" id="PS51832">
    <property type="entry name" value="HD_GYP"/>
    <property type="match status" value="1"/>
</dbReference>
<keyword evidence="3" id="KW-0597">Phosphoprotein</keyword>
<dbReference type="Pfam" id="PF13487">
    <property type="entry name" value="HD_5"/>
    <property type="match status" value="1"/>
</dbReference>
<dbReference type="SUPFAM" id="SSF52172">
    <property type="entry name" value="CheY-like"/>
    <property type="match status" value="1"/>
</dbReference>
<dbReference type="InterPro" id="IPR006674">
    <property type="entry name" value="HD_domain"/>
</dbReference>
<dbReference type="CDD" id="cd00156">
    <property type="entry name" value="REC"/>
    <property type="match status" value="1"/>
</dbReference>
<dbReference type="SMART" id="SM00448">
    <property type="entry name" value="REC"/>
    <property type="match status" value="1"/>
</dbReference>
<dbReference type="InterPro" id="IPR037522">
    <property type="entry name" value="HD_GYP_dom"/>
</dbReference>
<dbReference type="Gene3D" id="3.40.50.2300">
    <property type="match status" value="1"/>
</dbReference>
<comment type="function">
    <text evidence="2">May play the central regulatory role in sporulation. It may be an element of the effector pathway responsible for the activation of sporulation genes in response to nutritional stress. Spo0A may act in concert with spo0H (a sigma factor) to control the expression of some genes that are critical to the sporulation process.</text>
</comment>
<dbReference type="PANTHER" id="PTHR45228">
    <property type="entry name" value="CYCLIC DI-GMP PHOSPHODIESTERASE TM_0186-RELATED"/>
    <property type="match status" value="1"/>
</dbReference>
<dbReference type="InterPro" id="IPR011006">
    <property type="entry name" value="CheY-like_superfamily"/>
</dbReference>
<dbReference type="EMBL" id="QGQD01000105">
    <property type="protein sequence ID" value="TLC98052.1"/>
    <property type="molecule type" value="Genomic_DNA"/>
</dbReference>
<feature type="domain" description="HD-GYP" evidence="6">
    <location>
        <begin position="310"/>
        <end position="505"/>
    </location>
</feature>
<evidence type="ECO:0000259" key="5">
    <source>
        <dbReference type="PROSITE" id="PS51831"/>
    </source>
</evidence>
<proteinExistence type="predicted"/>
<evidence type="ECO:0000256" key="2">
    <source>
        <dbReference type="ARBA" id="ARBA00024867"/>
    </source>
</evidence>
<dbReference type="InterPro" id="IPR052020">
    <property type="entry name" value="Cyclic_di-GMP/3'3'-cGAMP_PDE"/>
</dbReference>
<dbReference type="RefSeq" id="WP_044295071.1">
    <property type="nucleotide sequence ID" value="NZ_CABMJZ010000043.1"/>
</dbReference>
<sequence length="508" mass="58193">MRKNRIGREKNGFSMMVLDDDCNITDALSSYFDASGFTVDTSNDPINALEQMKQHSYDILLLDFLMSPICGDEVLARLREFDRRIFVILLTGHKEIAPPLNTIRELDIQGYFEKTDRFDQLELLVESSLKSIRQIRTIERYQDGLTQILSGIPRLHHLLPLTDIAGQIMDQIHHLLGNRNIFVWLKPRNIIRSMPVDVLPENVFCGTGCFDKEFETFSKEDFQVRIDLFQTCLSENKIISEDNLTLLPLPGGRDAWLGVIGLRRQNALDEVQAYLVSVYVEQISTALHNTILNILLNTNNKALAEAISKLKESYMQTVEALRLLVDAKDIYTGGHSDRVSYYSLKLAKALNKNDSFCECVRVAGLLHDIGKVGVADSVLCKNKELTDEEYDSIRLHPRMGAKILSCIDMFQDLDDIVLSHHERYDGCGYPNQRQGEEIPLQARIITIADAFDAMMSNRHYRKKLSLEKALCELREGRNTQFDGRLVDVFINIVESNYEQMNQELQWTY</sequence>
<reference evidence="7 8" key="1">
    <citation type="journal article" date="2019" name="Anaerobe">
        <title>Detection of Robinsoniella peoriensis in multiple bone samples of a trauma patient.</title>
        <authorList>
            <person name="Schrottner P."/>
            <person name="Hartwich K."/>
            <person name="Bunk B."/>
            <person name="Schober I."/>
            <person name="Helbig S."/>
            <person name="Rudolph W.W."/>
            <person name="Gunzer F."/>
        </authorList>
    </citation>
    <scope>NUCLEOTIDE SEQUENCE [LARGE SCALE GENOMIC DNA]</scope>
    <source>
        <strain evidence="7 8">DSM 106044</strain>
    </source>
</reference>
<accession>A0A4U8Q2D6</accession>
<evidence type="ECO:0000259" key="6">
    <source>
        <dbReference type="PROSITE" id="PS51832"/>
    </source>
</evidence>
<name>A0A4U8Q2D6_9FIRM</name>
<dbReference type="STRING" id="180332.GCA_000797495_00781"/>
<dbReference type="PROSITE" id="PS50110">
    <property type="entry name" value="RESPONSE_REGULATORY"/>
    <property type="match status" value="1"/>
</dbReference>
<dbReference type="InterPro" id="IPR001789">
    <property type="entry name" value="Sig_transdc_resp-reg_receiver"/>
</dbReference>